<keyword evidence="2" id="KW-1133">Transmembrane helix</keyword>
<evidence type="ECO:0000313" key="5">
    <source>
        <dbReference type="Proteomes" id="UP000623608"/>
    </source>
</evidence>
<feature type="region of interest" description="Disordered" evidence="1">
    <location>
        <begin position="715"/>
        <end position="748"/>
    </location>
</feature>
<keyword evidence="2" id="KW-0472">Membrane</keyword>
<feature type="transmembrane region" description="Helical" evidence="2">
    <location>
        <begin position="662"/>
        <end position="682"/>
    </location>
</feature>
<evidence type="ECO:0000256" key="2">
    <source>
        <dbReference type="SAM" id="Phobius"/>
    </source>
</evidence>
<feature type="chain" id="PRO_5037111346" evidence="3">
    <location>
        <begin position="33"/>
        <end position="748"/>
    </location>
</feature>
<comment type="caution">
    <text evidence="4">The sequence shown here is derived from an EMBL/GenBank/DDBJ whole genome shotgun (WGS) entry which is preliminary data.</text>
</comment>
<keyword evidence="3" id="KW-0732">Signal</keyword>
<keyword evidence="2" id="KW-0812">Transmembrane</keyword>
<keyword evidence="5" id="KW-1185">Reference proteome</keyword>
<dbReference type="AlphaFoldDB" id="A0A919NQW4"/>
<name>A0A919NQW4_9ACTN</name>
<organism evidence="4 5">
    <name type="scientific">Paractinoplanes tereljensis</name>
    <dbReference type="NCBI Taxonomy" id="571912"/>
    <lineage>
        <taxon>Bacteria</taxon>
        <taxon>Bacillati</taxon>
        <taxon>Actinomycetota</taxon>
        <taxon>Actinomycetes</taxon>
        <taxon>Micromonosporales</taxon>
        <taxon>Micromonosporaceae</taxon>
        <taxon>Paractinoplanes</taxon>
    </lineage>
</organism>
<dbReference type="EMBL" id="BOMY01000041">
    <property type="protein sequence ID" value="GIF23454.1"/>
    <property type="molecule type" value="Genomic_DNA"/>
</dbReference>
<feature type="signal peptide" evidence="3">
    <location>
        <begin position="1"/>
        <end position="32"/>
    </location>
</feature>
<feature type="compositionally biased region" description="Pro residues" evidence="1">
    <location>
        <begin position="427"/>
        <end position="436"/>
    </location>
</feature>
<feature type="region of interest" description="Disordered" evidence="1">
    <location>
        <begin position="423"/>
        <end position="464"/>
    </location>
</feature>
<protein>
    <submittedName>
        <fullName evidence="4">Uncharacterized protein</fullName>
    </submittedName>
</protein>
<proteinExistence type="predicted"/>
<sequence>MSDVPILAARTTIARRALCALAMVIALLPAHADPAPFKPLVRITAGWPGDQVNVYFANSQYNVVDCRLYWAAAEDKKADCDGKHHAVIDVPDLPPGPTGLRWEMEYGPPASPSPDGEHMGDEIPFTVNGVRAAADHVEAEPGDLVTVTFTPVGTGVGIGDCGIDEPVKAACPTETDVSQAQITVPGNALPGSSVALHWYAESGPRGFGHSTGGNIGVKIRPLPPAEFDVRGQADTLGPGQPFIATFRSLTPGVTITGCGLTLGDRSACGSSDVAVVMIPPDTPSGTRLTIPWDLTYSSTRPGEPTDPAPTATGELRLLVEAQTSELAVTVQPAEAYPGDEVVLSFAALRPGVSIVECLAFFPNDPGGICQKSPRRWFARTHVPPNAPPGPTLLRWGAASITAGGRPIADSGAFVFTVRARAGGDAPVGPPGNPPGDPVRQFTPPRDADPRPPTFVATSDPETAAPGTAVTVSVAPLTPGVTITGCTAGFRGVAGPGCSGAGGGAWTARPLVPTSAGPGDQPLDWHVTWSDTTGHAGREAGTIAYRVSEPGTRLQPAFRVQVTPPKAKPGEHVAVTQSALDDGVTITGCEAGFSVGASMASCRDTGQGWVADVTVPEKAPAGTGAVLWNVAYDRAGPGTADGFTRLEVMPTAGPSFWGKLAGFGGRITLGAVALVGFVAYRAVGSRVRERWKQRRARSAELPDDVDVRPLPDAGLFRTDLGAPTREPHPVIRLSPIGGSPRATLREEPP</sequence>
<dbReference type="Proteomes" id="UP000623608">
    <property type="component" value="Unassembled WGS sequence"/>
</dbReference>
<evidence type="ECO:0000256" key="3">
    <source>
        <dbReference type="SAM" id="SignalP"/>
    </source>
</evidence>
<accession>A0A919NQW4</accession>
<evidence type="ECO:0000313" key="4">
    <source>
        <dbReference type="EMBL" id="GIF23454.1"/>
    </source>
</evidence>
<evidence type="ECO:0000256" key="1">
    <source>
        <dbReference type="SAM" id="MobiDB-lite"/>
    </source>
</evidence>
<gene>
    <name evidence="4" type="ORF">Ate02nite_61840</name>
</gene>
<reference evidence="4" key="1">
    <citation type="submission" date="2021-01" db="EMBL/GenBank/DDBJ databases">
        <title>Whole genome shotgun sequence of Actinoplanes tereljensis NBRC 105297.</title>
        <authorList>
            <person name="Komaki H."/>
            <person name="Tamura T."/>
        </authorList>
    </citation>
    <scope>NUCLEOTIDE SEQUENCE</scope>
    <source>
        <strain evidence="4">NBRC 105297</strain>
    </source>
</reference>